<proteinExistence type="predicted"/>
<dbReference type="NCBIfam" id="NF038110">
    <property type="entry name" value="Lys_methyl_FliB"/>
    <property type="match status" value="1"/>
</dbReference>
<sequence>MKQNTLIPEYMKKFQCIGGDCEDTCCAGWTVSIDKQTYKKYQKATDPELKTKLNSFIKRNKNTATKSDRYYASIIMGKDKHCPMLTEEKWCSVQLKMGEGALSTTCRMYPRNLNKYNDTFEFSGRVSCPEIARLVLLEPKGIEFDETEYEIQPNWPVIKHHGNDGAADYTQHFWPIRMLAIEMIQTRTIALGDRLVLLGLFIDALQKDIDQGLGLGAADIIESFRSKLMSAEYLESISKLSVNLDLQLQALFELIKSRLTYGATMDRYHVTFTEMLEGLKLAEADFKLDEFRVNYEENFNAYYSPYMKEKEYVLENYLVNFLFNSLFPNLSVKNNSLFDEYALLAVMYGMLKIHLVGVAGKHKVLNDEIVVRTVQSFAKAIEHTSVYLQSIVEELKRNNYYTLAHISLLVKD</sequence>
<organism evidence="2 3">
    <name type="scientific">Paenibacillus chitinolyticus</name>
    <dbReference type="NCBI Taxonomy" id="79263"/>
    <lineage>
        <taxon>Bacteria</taxon>
        <taxon>Bacillati</taxon>
        <taxon>Bacillota</taxon>
        <taxon>Bacilli</taxon>
        <taxon>Bacillales</taxon>
        <taxon>Paenibacillaceae</taxon>
        <taxon>Paenibacillus</taxon>
    </lineage>
</organism>
<gene>
    <name evidence="1" type="primary">fliB</name>
    <name evidence="1" type="ORF">M5X16_09675</name>
    <name evidence="2" type="ORF">PC41400_02720</name>
</gene>
<dbReference type="Proteomes" id="UP001527202">
    <property type="component" value="Unassembled WGS sequence"/>
</dbReference>
<evidence type="ECO:0000313" key="1">
    <source>
        <dbReference type="EMBL" id="MCY9596043.1"/>
    </source>
</evidence>
<keyword evidence="1" id="KW-0808">Transferase</keyword>
<dbReference type="Proteomes" id="UP000288943">
    <property type="component" value="Chromosome"/>
</dbReference>
<accession>A0A410WQM9</accession>
<keyword evidence="1" id="KW-0489">Methyltransferase</keyword>
<keyword evidence="1" id="KW-0966">Cell projection</keyword>
<reference evidence="2 3" key="1">
    <citation type="submission" date="2018-01" db="EMBL/GenBank/DDBJ databases">
        <title>The whole genome sequencing and assembly of Paenibacillus chitinolyticus KCCM 41400 strain.</title>
        <authorList>
            <person name="Kim J.-Y."/>
            <person name="Park M.-K."/>
            <person name="Lee Y.-J."/>
            <person name="Yi H."/>
            <person name="Bahn Y.-S."/>
            <person name="Kim J.F."/>
            <person name="Lee D.-W."/>
        </authorList>
    </citation>
    <scope>NUCLEOTIDE SEQUENCE [LARGE SCALE GENOMIC DNA]</scope>
    <source>
        <strain evidence="2 3">KCCM 41400</strain>
    </source>
</reference>
<evidence type="ECO:0000313" key="3">
    <source>
        <dbReference type="Proteomes" id="UP000288943"/>
    </source>
</evidence>
<dbReference type="OrthoDB" id="86584at2"/>
<keyword evidence="4" id="KW-1185">Reference proteome</keyword>
<protein>
    <submittedName>
        <fullName evidence="1">Flagellin lysine-N-methylase</fullName>
        <ecNumber evidence="1">2.1.1.-</ecNumber>
    </submittedName>
</protein>
<dbReference type="GO" id="GO:0008168">
    <property type="term" value="F:methyltransferase activity"/>
    <property type="evidence" value="ECO:0007669"/>
    <property type="project" value="UniProtKB-KW"/>
</dbReference>
<dbReference type="EMBL" id="JAMDMJ010000010">
    <property type="protein sequence ID" value="MCY9596043.1"/>
    <property type="molecule type" value="Genomic_DNA"/>
</dbReference>
<keyword evidence="1" id="KW-0282">Flagellum</keyword>
<dbReference type="EC" id="2.1.1.-" evidence="1"/>
<evidence type="ECO:0000313" key="2">
    <source>
        <dbReference type="EMBL" id="QAV16665.1"/>
    </source>
</evidence>
<dbReference type="GeneID" id="95373727"/>
<dbReference type="AlphaFoldDB" id="A0A410WQM9"/>
<keyword evidence="1" id="KW-0969">Cilium</keyword>
<name>A0A410WQM9_9BACL</name>
<dbReference type="KEGG" id="pchi:PC41400_02720"/>
<dbReference type="EMBL" id="CP026520">
    <property type="protein sequence ID" value="QAV16665.1"/>
    <property type="molecule type" value="Genomic_DNA"/>
</dbReference>
<evidence type="ECO:0000313" key="4">
    <source>
        <dbReference type="Proteomes" id="UP001527202"/>
    </source>
</evidence>
<reference evidence="1 4" key="2">
    <citation type="submission" date="2022-05" db="EMBL/GenBank/DDBJ databases">
        <title>Genome Sequencing of Bee-Associated Microbes.</title>
        <authorList>
            <person name="Dunlap C."/>
        </authorList>
    </citation>
    <scope>NUCLEOTIDE SEQUENCE [LARGE SCALE GENOMIC DNA]</scope>
    <source>
        <strain evidence="1 4">NRRL B-23120</strain>
    </source>
</reference>
<dbReference type="RefSeq" id="WP_042233783.1">
    <property type="nucleotide sequence ID" value="NZ_CP026520.1"/>
</dbReference>
<dbReference type="GO" id="GO:0032259">
    <property type="term" value="P:methylation"/>
    <property type="evidence" value="ECO:0007669"/>
    <property type="project" value="UniProtKB-KW"/>
</dbReference>